<dbReference type="Gene3D" id="2.160.10.10">
    <property type="entry name" value="Hexapeptide repeat proteins"/>
    <property type="match status" value="1"/>
</dbReference>
<sequence length="172" mass="18393">MATVQPFGGKRPEIHESVFLAAGSAVTGDVKIGKDTSIWYNAVIRGDVAPTVIGERTSIQDNSTLHQSPGKPLIIEDEVIVGHNAVLHSCIVRRGAMVGMGAIVLDGAEIGEGAMVGAGALVPPGKKIPPRTLVVGSPAKPMRELNEADETDMRRIVREYVEKGRLYKNQHH</sequence>
<dbReference type="InterPro" id="IPR050484">
    <property type="entry name" value="Transf_Hexapept/Carb_Anhydrase"/>
</dbReference>
<dbReference type="InterPro" id="IPR011004">
    <property type="entry name" value="Trimer_LpxA-like_sf"/>
</dbReference>
<proteinExistence type="predicted"/>
<evidence type="ECO:0000313" key="2">
    <source>
        <dbReference type="Proteomes" id="UP001161691"/>
    </source>
</evidence>
<name>A0ABT6TAW1_9BACL</name>
<dbReference type="SUPFAM" id="SSF51161">
    <property type="entry name" value="Trimeric LpxA-like enzymes"/>
    <property type="match status" value="1"/>
</dbReference>
<dbReference type="InterPro" id="IPR047324">
    <property type="entry name" value="LbH_gamma_CA-like"/>
</dbReference>
<gene>
    <name evidence="1" type="ORF">KB449_03295</name>
</gene>
<accession>A0ABT6TAW1</accession>
<evidence type="ECO:0000313" key="1">
    <source>
        <dbReference type="EMBL" id="MDI4643965.1"/>
    </source>
</evidence>
<dbReference type="Proteomes" id="UP001161691">
    <property type="component" value="Unassembled WGS sequence"/>
</dbReference>
<dbReference type="PANTHER" id="PTHR13061">
    <property type="entry name" value="DYNACTIN SUBUNIT P25"/>
    <property type="match status" value="1"/>
</dbReference>
<dbReference type="CDD" id="cd04645">
    <property type="entry name" value="LbH_gamma_CA_like"/>
    <property type="match status" value="1"/>
</dbReference>
<dbReference type="InterPro" id="IPR001451">
    <property type="entry name" value="Hexapep"/>
</dbReference>
<dbReference type="Pfam" id="PF00132">
    <property type="entry name" value="Hexapep"/>
    <property type="match status" value="2"/>
</dbReference>
<protein>
    <submittedName>
        <fullName evidence="1">Gamma carbonic anhydrase family protein</fullName>
    </submittedName>
</protein>
<dbReference type="EMBL" id="JAGRPV010000001">
    <property type="protein sequence ID" value="MDI4643965.1"/>
    <property type="molecule type" value="Genomic_DNA"/>
</dbReference>
<dbReference type="RefSeq" id="WP_282906998.1">
    <property type="nucleotide sequence ID" value="NZ_JAGRPV010000001.1"/>
</dbReference>
<keyword evidence="2" id="KW-1185">Reference proteome</keyword>
<dbReference type="PANTHER" id="PTHR13061:SF29">
    <property type="entry name" value="GAMMA CARBONIC ANHYDRASE-LIKE 1, MITOCHONDRIAL-RELATED"/>
    <property type="match status" value="1"/>
</dbReference>
<comment type="caution">
    <text evidence="1">The sequence shown here is derived from an EMBL/GenBank/DDBJ whole genome shotgun (WGS) entry which is preliminary data.</text>
</comment>
<organism evidence="1 2">
    <name type="scientific">Cohnella hashimotonis</name>
    <dbReference type="NCBI Taxonomy" id="2826895"/>
    <lineage>
        <taxon>Bacteria</taxon>
        <taxon>Bacillati</taxon>
        <taxon>Bacillota</taxon>
        <taxon>Bacilli</taxon>
        <taxon>Bacillales</taxon>
        <taxon>Paenibacillaceae</taxon>
        <taxon>Cohnella</taxon>
    </lineage>
</organism>
<reference evidence="1" key="1">
    <citation type="submission" date="2023-04" db="EMBL/GenBank/DDBJ databases">
        <title>Comparative genomic analysis of Cohnella hashimotonis sp. nov., isolated from the International Space Station.</title>
        <authorList>
            <person name="Venkateswaran K."/>
            <person name="Simpson A."/>
        </authorList>
    </citation>
    <scope>NUCLEOTIDE SEQUENCE</scope>
    <source>
        <strain evidence="1">F6_2S_P_1</strain>
    </source>
</reference>